<sequence length="139" mass="15238">MPLFEQVIPELTVQEIAIACEKVVKNTSELSNGYNIVGLSQVVVAQKLGVKLSEDILSVLTHLRGHSVRKQRNIIPLNISGDATESSEDEEDPIFIDEGIDGGDDEEEEEEEEQDDAQDTTMAKKRKVGVKAMLSGEQG</sequence>
<proteinExistence type="predicted"/>
<evidence type="ECO:0000313" key="2">
    <source>
        <dbReference type="EMBL" id="KAJ8770783.1"/>
    </source>
</evidence>
<feature type="compositionally biased region" description="Acidic residues" evidence="1">
    <location>
        <begin position="85"/>
        <end position="118"/>
    </location>
</feature>
<dbReference type="Proteomes" id="UP001159364">
    <property type="component" value="Linkage Group LG03"/>
</dbReference>
<keyword evidence="3" id="KW-1185">Reference proteome</keyword>
<name>A0AAV8TXD4_9ROSI</name>
<comment type="caution">
    <text evidence="2">The sequence shown here is derived from an EMBL/GenBank/DDBJ whole genome shotgun (WGS) entry which is preliminary data.</text>
</comment>
<dbReference type="AlphaFoldDB" id="A0AAV8TXD4"/>
<evidence type="ECO:0000313" key="3">
    <source>
        <dbReference type="Proteomes" id="UP001159364"/>
    </source>
</evidence>
<feature type="region of interest" description="Disordered" evidence="1">
    <location>
        <begin position="79"/>
        <end position="139"/>
    </location>
</feature>
<gene>
    <name evidence="2" type="ORF">K2173_021430</name>
</gene>
<evidence type="ECO:0000256" key="1">
    <source>
        <dbReference type="SAM" id="MobiDB-lite"/>
    </source>
</evidence>
<accession>A0AAV8TXD4</accession>
<reference evidence="2 3" key="1">
    <citation type="submission" date="2021-09" db="EMBL/GenBank/DDBJ databases">
        <title>Genomic insights and catalytic innovation underlie evolution of tropane alkaloids biosynthesis.</title>
        <authorList>
            <person name="Wang Y.-J."/>
            <person name="Tian T."/>
            <person name="Huang J.-P."/>
            <person name="Huang S.-X."/>
        </authorList>
    </citation>
    <scope>NUCLEOTIDE SEQUENCE [LARGE SCALE GENOMIC DNA]</scope>
    <source>
        <strain evidence="2">KIB-2018</strain>
        <tissue evidence="2">Leaf</tissue>
    </source>
</reference>
<protein>
    <submittedName>
        <fullName evidence="2">Uncharacterized protein</fullName>
    </submittedName>
</protein>
<dbReference type="EMBL" id="JAIWQS010000003">
    <property type="protein sequence ID" value="KAJ8770783.1"/>
    <property type="molecule type" value="Genomic_DNA"/>
</dbReference>
<organism evidence="2 3">
    <name type="scientific">Erythroxylum novogranatense</name>
    <dbReference type="NCBI Taxonomy" id="1862640"/>
    <lineage>
        <taxon>Eukaryota</taxon>
        <taxon>Viridiplantae</taxon>
        <taxon>Streptophyta</taxon>
        <taxon>Embryophyta</taxon>
        <taxon>Tracheophyta</taxon>
        <taxon>Spermatophyta</taxon>
        <taxon>Magnoliopsida</taxon>
        <taxon>eudicotyledons</taxon>
        <taxon>Gunneridae</taxon>
        <taxon>Pentapetalae</taxon>
        <taxon>rosids</taxon>
        <taxon>fabids</taxon>
        <taxon>Malpighiales</taxon>
        <taxon>Erythroxylaceae</taxon>
        <taxon>Erythroxylum</taxon>
    </lineage>
</organism>